<evidence type="ECO:0000256" key="1">
    <source>
        <dbReference type="ARBA" id="ARBA00004141"/>
    </source>
</evidence>
<evidence type="ECO:0000313" key="10">
    <source>
        <dbReference type="Proteomes" id="UP001521116"/>
    </source>
</evidence>
<dbReference type="PANTHER" id="PTHR23112:SF0">
    <property type="entry name" value="TRANSMEMBRANE PROTEIN 116"/>
    <property type="match status" value="1"/>
</dbReference>
<evidence type="ECO:0000256" key="2">
    <source>
        <dbReference type="ARBA" id="ARBA00022692"/>
    </source>
</evidence>
<accession>A0ABR3T322</accession>
<evidence type="ECO:0008006" key="11">
    <source>
        <dbReference type="Google" id="ProtNLM"/>
    </source>
</evidence>
<evidence type="ECO:0000256" key="4">
    <source>
        <dbReference type="ARBA" id="ARBA00023136"/>
    </source>
</evidence>
<dbReference type="Pfam" id="PF11710">
    <property type="entry name" value="Git3"/>
    <property type="match status" value="1"/>
</dbReference>
<protein>
    <recommendedName>
        <fullName evidence="11">Glucose receptor Git3 N-terminal domain-containing protein</fullName>
    </recommendedName>
</protein>
<feature type="compositionally biased region" description="Low complexity" evidence="5">
    <location>
        <begin position="188"/>
        <end position="199"/>
    </location>
</feature>
<evidence type="ECO:0000256" key="3">
    <source>
        <dbReference type="ARBA" id="ARBA00022989"/>
    </source>
</evidence>
<name>A0ABR3T322_9PEZI</name>
<sequence>MIVALPEFVNSLNNSISGIYVVAHRHRVPAGAACEFNGFIGQLTAAGFGALQPTGGNWCWISRDRTDLRYALGHGWRFLIILATVCIYAYIYIYIQHHFSSSKALRLSVFGAYVSTAPPSRDLGKLEMDLAKPNPTLTSQKALESKDLQMIAEIDQEVSKRLSEHIETARHSMALTRLNSRPEPDSITPTTPTTVTTTTPSNLTNLLAEPNAALRRNSELTIDIPSHSLELHFLDYPFPPSSAILSRQRLREKPSQTLTIDTTIKPSSPPPPELFESPTSIRTHMQQQSSHRHAQVEREVRRMLLLNAYPVAYVVLWLPGIANRIVEAAMGSSPRWLLILQSTTQYIGLANALTYGFNEHMRSRVGRDLTEGFGWSWRRGVV</sequence>
<comment type="subcellular location">
    <subcellularLocation>
        <location evidence="1">Membrane</location>
        <topology evidence="1">Multi-pass membrane protein</topology>
    </subcellularLocation>
</comment>
<evidence type="ECO:0000313" key="9">
    <source>
        <dbReference type="EMBL" id="KAL1633966.1"/>
    </source>
</evidence>
<gene>
    <name evidence="9" type="ORF">SLS56_002557</name>
</gene>
<keyword evidence="3 6" id="KW-1133">Transmembrane helix</keyword>
<feature type="compositionally biased region" description="Polar residues" evidence="5">
    <location>
        <begin position="255"/>
        <end position="265"/>
    </location>
</feature>
<evidence type="ECO:0000259" key="7">
    <source>
        <dbReference type="Pfam" id="PF11710"/>
    </source>
</evidence>
<feature type="transmembrane region" description="Helical" evidence="6">
    <location>
        <begin position="304"/>
        <end position="326"/>
    </location>
</feature>
<feature type="domain" description="Glucose receptor Git3-like N-terminal" evidence="7">
    <location>
        <begin position="56"/>
        <end position="100"/>
    </location>
</feature>
<dbReference type="EMBL" id="JAJVDC020000018">
    <property type="protein sequence ID" value="KAL1633966.1"/>
    <property type="molecule type" value="Genomic_DNA"/>
</dbReference>
<feature type="transmembrane region" description="Helical" evidence="6">
    <location>
        <begin position="338"/>
        <end position="357"/>
    </location>
</feature>
<dbReference type="InterPro" id="IPR022596">
    <property type="entry name" value="GPR1/2/3_C"/>
</dbReference>
<proteinExistence type="predicted"/>
<organism evidence="9 10">
    <name type="scientific">Neofusicoccum ribis</name>
    <dbReference type="NCBI Taxonomy" id="45134"/>
    <lineage>
        <taxon>Eukaryota</taxon>
        <taxon>Fungi</taxon>
        <taxon>Dikarya</taxon>
        <taxon>Ascomycota</taxon>
        <taxon>Pezizomycotina</taxon>
        <taxon>Dothideomycetes</taxon>
        <taxon>Dothideomycetes incertae sedis</taxon>
        <taxon>Botryosphaeriales</taxon>
        <taxon>Botryosphaeriaceae</taxon>
        <taxon>Neofusicoccum</taxon>
    </lineage>
</organism>
<dbReference type="InterPro" id="IPR023041">
    <property type="entry name" value="Glucose_rcpt_Git3-like_N"/>
</dbReference>
<evidence type="ECO:0000256" key="5">
    <source>
        <dbReference type="SAM" id="MobiDB-lite"/>
    </source>
</evidence>
<feature type="region of interest" description="Disordered" evidence="5">
    <location>
        <begin position="179"/>
        <end position="199"/>
    </location>
</feature>
<comment type="caution">
    <text evidence="9">The sequence shown here is derived from an EMBL/GenBank/DDBJ whole genome shotgun (WGS) entry which is preliminary data.</text>
</comment>
<keyword evidence="10" id="KW-1185">Reference proteome</keyword>
<dbReference type="Proteomes" id="UP001521116">
    <property type="component" value="Unassembled WGS sequence"/>
</dbReference>
<feature type="transmembrane region" description="Helical" evidence="6">
    <location>
        <begin position="75"/>
        <end position="95"/>
    </location>
</feature>
<evidence type="ECO:0000259" key="8">
    <source>
        <dbReference type="Pfam" id="PF11970"/>
    </source>
</evidence>
<evidence type="ECO:0000256" key="6">
    <source>
        <dbReference type="SAM" id="Phobius"/>
    </source>
</evidence>
<feature type="domain" description="G protein-coupled receptor GPR1/2/3 C-terminal" evidence="8">
    <location>
        <begin position="292"/>
        <end position="345"/>
    </location>
</feature>
<dbReference type="Pfam" id="PF11970">
    <property type="entry name" value="GPR_Gpa2_C"/>
    <property type="match status" value="1"/>
</dbReference>
<reference evidence="9 10" key="1">
    <citation type="submission" date="2024-02" db="EMBL/GenBank/DDBJ databases">
        <title>De novo assembly and annotation of 12 fungi associated with fruit tree decline syndrome in Ontario, Canada.</title>
        <authorList>
            <person name="Sulman M."/>
            <person name="Ellouze W."/>
            <person name="Ilyukhin E."/>
        </authorList>
    </citation>
    <scope>NUCLEOTIDE SEQUENCE [LARGE SCALE GENOMIC DNA]</scope>
    <source>
        <strain evidence="9 10">M1-105</strain>
    </source>
</reference>
<keyword evidence="2 6" id="KW-0812">Transmembrane</keyword>
<feature type="region of interest" description="Disordered" evidence="5">
    <location>
        <begin position="255"/>
        <end position="278"/>
    </location>
</feature>
<dbReference type="PANTHER" id="PTHR23112">
    <property type="entry name" value="G PROTEIN-COUPLED RECEPTOR 157-RELATED"/>
    <property type="match status" value="1"/>
</dbReference>
<keyword evidence="4 6" id="KW-0472">Membrane</keyword>